<keyword evidence="1" id="KW-0472">Membrane</keyword>
<protein>
    <submittedName>
        <fullName evidence="2">Membrane-associated protein, putative</fullName>
    </submittedName>
</protein>
<evidence type="ECO:0000313" key="2">
    <source>
        <dbReference type="EMBL" id="CUG86452.1"/>
    </source>
</evidence>
<gene>
    <name evidence="2" type="ORF">BSAL_93200</name>
</gene>
<keyword evidence="1" id="KW-1133">Transmembrane helix</keyword>
<dbReference type="EMBL" id="CYKH01001305">
    <property type="protein sequence ID" value="CUG86452.1"/>
    <property type="molecule type" value="Genomic_DNA"/>
</dbReference>
<dbReference type="OrthoDB" id="268999at2759"/>
<dbReference type="AlphaFoldDB" id="A0A0S4JAH3"/>
<dbReference type="OMA" id="SWCMCFY"/>
<name>A0A0S4JAH3_BODSA</name>
<accession>A0A0S4JAH3</accession>
<proteinExistence type="predicted"/>
<reference evidence="3" key="1">
    <citation type="submission" date="2015-09" db="EMBL/GenBank/DDBJ databases">
        <authorList>
            <consortium name="Pathogen Informatics"/>
        </authorList>
    </citation>
    <scope>NUCLEOTIDE SEQUENCE [LARGE SCALE GENOMIC DNA]</scope>
    <source>
        <strain evidence="3">Lake Konstanz</strain>
    </source>
</reference>
<organism evidence="2 3">
    <name type="scientific">Bodo saltans</name>
    <name type="common">Flagellated protozoan</name>
    <dbReference type="NCBI Taxonomy" id="75058"/>
    <lineage>
        <taxon>Eukaryota</taxon>
        <taxon>Discoba</taxon>
        <taxon>Euglenozoa</taxon>
        <taxon>Kinetoplastea</taxon>
        <taxon>Metakinetoplastina</taxon>
        <taxon>Eubodonida</taxon>
        <taxon>Bodonidae</taxon>
        <taxon>Bodo</taxon>
    </lineage>
</organism>
<evidence type="ECO:0000313" key="3">
    <source>
        <dbReference type="Proteomes" id="UP000051952"/>
    </source>
</evidence>
<dbReference type="VEuPathDB" id="TriTrypDB:BSAL_93200"/>
<feature type="transmembrane region" description="Helical" evidence="1">
    <location>
        <begin position="6"/>
        <end position="28"/>
    </location>
</feature>
<dbReference type="Proteomes" id="UP000051952">
    <property type="component" value="Unassembled WGS sequence"/>
</dbReference>
<feature type="transmembrane region" description="Helical" evidence="1">
    <location>
        <begin position="63"/>
        <end position="81"/>
    </location>
</feature>
<keyword evidence="1" id="KW-0812">Transmembrane</keyword>
<feature type="transmembrane region" description="Helical" evidence="1">
    <location>
        <begin position="40"/>
        <end position="57"/>
    </location>
</feature>
<evidence type="ECO:0000256" key="1">
    <source>
        <dbReference type="SAM" id="Phobius"/>
    </source>
</evidence>
<keyword evidence="3" id="KW-1185">Reference proteome</keyword>
<sequence>MLSLITSLLWVYALGSWCMCFYVLFASCEGARWFSARRNPLLIAGAVGGFAATAWQLNSPPCSSVAVTCLGWTAYSALVTMQHGKFLLWSRHILPVNAPTVALLWWFGEHC</sequence>